<accession>A0A9D9NGU7</accession>
<dbReference type="GO" id="GO:0006508">
    <property type="term" value="P:proteolysis"/>
    <property type="evidence" value="ECO:0007669"/>
    <property type="project" value="UniProtKB-KW"/>
</dbReference>
<evidence type="ECO:0000256" key="2">
    <source>
        <dbReference type="ARBA" id="ARBA00022801"/>
    </source>
</evidence>
<dbReference type="GO" id="GO:0005737">
    <property type="term" value="C:cytoplasm"/>
    <property type="evidence" value="ECO:0007669"/>
    <property type="project" value="TreeGrafter"/>
</dbReference>
<dbReference type="CDD" id="cd00585">
    <property type="entry name" value="Peptidase_C1B"/>
    <property type="match status" value="1"/>
</dbReference>
<dbReference type="PANTHER" id="PTHR10363">
    <property type="entry name" value="BLEOMYCIN HYDROLASE"/>
    <property type="match status" value="1"/>
</dbReference>
<dbReference type="SUPFAM" id="SSF54001">
    <property type="entry name" value="Cysteine proteinases"/>
    <property type="match status" value="1"/>
</dbReference>
<evidence type="ECO:0000256" key="1">
    <source>
        <dbReference type="ARBA" id="ARBA00022670"/>
    </source>
</evidence>
<dbReference type="PANTHER" id="PTHR10363:SF2">
    <property type="entry name" value="BLEOMYCIN HYDROLASE"/>
    <property type="match status" value="1"/>
</dbReference>
<evidence type="ECO:0000313" key="7">
    <source>
        <dbReference type="EMBL" id="MBO8473239.1"/>
    </source>
</evidence>
<feature type="active site" evidence="5">
    <location>
        <position position="95"/>
    </location>
</feature>
<feature type="signal peptide" evidence="6">
    <location>
        <begin position="1"/>
        <end position="22"/>
    </location>
</feature>
<dbReference type="PROSITE" id="PS00139">
    <property type="entry name" value="THIOL_PROTEASE_CYS"/>
    <property type="match status" value="1"/>
</dbReference>
<gene>
    <name evidence="7" type="ORF">IAB81_06370</name>
</gene>
<feature type="active site" evidence="5">
    <location>
        <position position="386"/>
    </location>
</feature>
<keyword evidence="4" id="KW-0031">Aminopeptidase</keyword>
<comment type="similarity">
    <text evidence="4">Belongs to the peptidase C1 family.</text>
</comment>
<dbReference type="InterPro" id="IPR038765">
    <property type="entry name" value="Papain-like_cys_pep_sf"/>
</dbReference>
<proteinExistence type="inferred from homology"/>
<name>A0A9D9NGU7_9BACT</name>
<dbReference type="InterPro" id="IPR000169">
    <property type="entry name" value="Pept_cys_AS"/>
</dbReference>
<organism evidence="7 8">
    <name type="scientific">Candidatus Merdivivens pullicola</name>
    <dbReference type="NCBI Taxonomy" id="2840872"/>
    <lineage>
        <taxon>Bacteria</taxon>
        <taxon>Pseudomonadati</taxon>
        <taxon>Bacteroidota</taxon>
        <taxon>Bacteroidia</taxon>
        <taxon>Bacteroidales</taxon>
        <taxon>Muribaculaceae</taxon>
        <taxon>Muribaculaceae incertae sedis</taxon>
        <taxon>Candidatus Merdivivens</taxon>
    </lineage>
</organism>
<evidence type="ECO:0000256" key="6">
    <source>
        <dbReference type="SAM" id="SignalP"/>
    </source>
</evidence>
<dbReference type="GO" id="GO:0070005">
    <property type="term" value="F:cysteine-type aminopeptidase activity"/>
    <property type="evidence" value="ECO:0007669"/>
    <property type="project" value="InterPro"/>
</dbReference>
<dbReference type="GO" id="GO:0009636">
    <property type="term" value="P:response to toxic substance"/>
    <property type="evidence" value="ECO:0007669"/>
    <property type="project" value="TreeGrafter"/>
</dbReference>
<dbReference type="AlphaFoldDB" id="A0A9D9NGU7"/>
<keyword evidence="6" id="KW-0732">Signal</keyword>
<feature type="chain" id="PRO_5039622453" description="Aminopeptidase" evidence="6">
    <location>
        <begin position="23"/>
        <end position="467"/>
    </location>
</feature>
<protein>
    <recommendedName>
        <fullName evidence="4">Aminopeptidase</fullName>
    </recommendedName>
</protein>
<evidence type="ECO:0000256" key="3">
    <source>
        <dbReference type="ARBA" id="ARBA00022807"/>
    </source>
</evidence>
<dbReference type="PIRSF" id="PIRSF005700">
    <property type="entry name" value="PepC"/>
    <property type="match status" value="1"/>
</dbReference>
<sequence>MNRLFTILTVSVLALAGGTSYAQECKDGGITPELLSRISEGYAGTPEQKAIRNALATNPLSALAVNAENLAMMDTHFSDVVPSEGITDQKSSGRCWLFTGLNVLRAKMIDEYGLGAFYLSQNYLFFYDQLEKSNLFLQAVIDTRDLPSDDRTVDWLFRNPLSDGGQFTGVSNLIMKYGMVPAEIMPETYAANNTSQMATVIKRKLREFGLELRSDAGAKEKALEKRKVEMLSEVYRLLVYFLGEPPVSFEWTMRDKEGNVLSTKEYTPKSFYEEYIGENLEDNYIMVMNDPSREYGKVYEIEYDRHVYDGHNWLYVNLPIEKIKEMAIASIKGGCAMYFSCDVGKFLDSKRGTLNLDNFDYESVMGTTFGMDKADRVRSYDSGSTHAMTLVAVDIDENGNPVKWMVENSWGPSAGYQGKLIMTDEWFNEYMFRVVVEKQFVPEDVMEMMKQQPIKLPPWDPMFSPEL</sequence>
<evidence type="ECO:0000313" key="8">
    <source>
        <dbReference type="Proteomes" id="UP000823604"/>
    </source>
</evidence>
<dbReference type="Gene3D" id="3.90.70.10">
    <property type="entry name" value="Cysteine proteinases"/>
    <property type="match status" value="1"/>
</dbReference>
<evidence type="ECO:0000256" key="5">
    <source>
        <dbReference type="PIRSR" id="PIRSR005700-1"/>
    </source>
</evidence>
<reference evidence="7" key="2">
    <citation type="journal article" date="2021" name="PeerJ">
        <title>Extensive microbial diversity within the chicken gut microbiome revealed by metagenomics and culture.</title>
        <authorList>
            <person name="Gilroy R."/>
            <person name="Ravi A."/>
            <person name="Getino M."/>
            <person name="Pursley I."/>
            <person name="Horton D.L."/>
            <person name="Alikhan N.F."/>
            <person name="Baker D."/>
            <person name="Gharbi K."/>
            <person name="Hall N."/>
            <person name="Watson M."/>
            <person name="Adriaenssens E.M."/>
            <person name="Foster-Nyarko E."/>
            <person name="Jarju S."/>
            <person name="Secka A."/>
            <person name="Antonio M."/>
            <person name="Oren A."/>
            <person name="Chaudhuri R.R."/>
            <person name="La Ragione R."/>
            <person name="Hildebrand F."/>
            <person name="Pallen M.J."/>
        </authorList>
    </citation>
    <scope>NUCLEOTIDE SEQUENCE</scope>
    <source>
        <strain evidence="7">B1-8020</strain>
    </source>
</reference>
<dbReference type="Proteomes" id="UP000823604">
    <property type="component" value="Unassembled WGS sequence"/>
</dbReference>
<keyword evidence="2 4" id="KW-0378">Hydrolase</keyword>
<keyword evidence="3 4" id="KW-0788">Thiol protease</keyword>
<dbReference type="EMBL" id="JADIMA010000061">
    <property type="protein sequence ID" value="MBO8473239.1"/>
    <property type="molecule type" value="Genomic_DNA"/>
</dbReference>
<evidence type="ECO:0000256" key="4">
    <source>
        <dbReference type="PIRNR" id="PIRNR005700"/>
    </source>
</evidence>
<dbReference type="Pfam" id="PF03051">
    <property type="entry name" value="Peptidase_C1_2"/>
    <property type="match status" value="1"/>
</dbReference>
<dbReference type="InterPro" id="IPR004134">
    <property type="entry name" value="Peptidase_C1B"/>
</dbReference>
<keyword evidence="1 4" id="KW-0645">Protease</keyword>
<dbReference type="GO" id="GO:0043418">
    <property type="term" value="P:homocysteine catabolic process"/>
    <property type="evidence" value="ECO:0007669"/>
    <property type="project" value="TreeGrafter"/>
</dbReference>
<comment type="caution">
    <text evidence="7">The sequence shown here is derived from an EMBL/GenBank/DDBJ whole genome shotgun (WGS) entry which is preliminary data.</text>
</comment>
<reference evidence="7" key="1">
    <citation type="submission" date="2020-10" db="EMBL/GenBank/DDBJ databases">
        <authorList>
            <person name="Gilroy R."/>
        </authorList>
    </citation>
    <scope>NUCLEOTIDE SEQUENCE</scope>
    <source>
        <strain evidence="7">B1-8020</strain>
    </source>
</reference>
<feature type="active site" evidence="5">
    <location>
        <position position="408"/>
    </location>
</feature>